<dbReference type="PROSITE" id="PS51257">
    <property type="entry name" value="PROKAR_LIPOPROTEIN"/>
    <property type="match status" value="1"/>
</dbReference>
<protein>
    <submittedName>
        <fullName evidence="2">Uncharacterized protein</fullName>
    </submittedName>
</protein>
<dbReference type="Proteomes" id="UP000655751">
    <property type="component" value="Unassembled WGS sequence"/>
</dbReference>
<evidence type="ECO:0000313" key="2">
    <source>
        <dbReference type="EMBL" id="MBH0780455.1"/>
    </source>
</evidence>
<feature type="region of interest" description="Disordered" evidence="1">
    <location>
        <begin position="42"/>
        <end position="65"/>
    </location>
</feature>
<dbReference type="EMBL" id="JADMLG010000015">
    <property type="protein sequence ID" value="MBH0780455.1"/>
    <property type="molecule type" value="Genomic_DNA"/>
</dbReference>
<gene>
    <name evidence="2" type="ORF">IT779_29700</name>
</gene>
<name>A0A931N3B8_9NOCA</name>
<organism evidence="2 3">
    <name type="scientific">Nocardia bovistercoris</name>
    <dbReference type="NCBI Taxonomy" id="2785916"/>
    <lineage>
        <taxon>Bacteria</taxon>
        <taxon>Bacillati</taxon>
        <taxon>Actinomycetota</taxon>
        <taxon>Actinomycetes</taxon>
        <taxon>Mycobacteriales</taxon>
        <taxon>Nocardiaceae</taxon>
        <taxon>Nocardia</taxon>
    </lineage>
</organism>
<sequence length="176" mass="18048">MKRSYRWVAAHGVRESLSRVALFAAVVVTISACGAAEDARPRGSAAASEVGATTSDPGSGIAGRFTRPGQTSSTIVVRTRTVSGAAVADVPVELTLIDQCDPARQTIPTGGSAGTLGLRATTDAGGSATFLAAVGCYYYEITSSPPGRKPVTTGRQTLFLSVPGQTVDAVLTFQDR</sequence>
<keyword evidence="3" id="KW-1185">Reference proteome</keyword>
<comment type="caution">
    <text evidence="2">The sequence shown here is derived from an EMBL/GenBank/DDBJ whole genome shotgun (WGS) entry which is preliminary data.</text>
</comment>
<accession>A0A931N3B8</accession>
<evidence type="ECO:0000313" key="3">
    <source>
        <dbReference type="Proteomes" id="UP000655751"/>
    </source>
</evidence>
<dbReference type="AlphaFoldDB" id="A0A931N3B8"/>
<proteinExistence type="predicted"/>
<dbReference type="RefSeq" id="WP_196152760.1">
    <property type="nucleotide sequence ID" value="NZ_JADMLG010000015.1"/>
</dbReference>
<reference evidence="2" key="1">
    <citation type="submission" date="2020-11" db="EMBL/GenBank/DDBJ databases">
        <title>Nocardia NEAU-351.nov., a novel actinomycete isolated from the cow dung.</title>
        <authorList>
            <person name="Zhang X."/>
        </authorList>
    </citation>
    <scope>NUCLEOTIDE SEQUENCE</scope>
    <source>
        <strain evidence="2">NEAU-351</strain>
    </source>
</reference>
<evidence type="ECO:0000256" key="1">
    <source>
        <dbReference type="SAM" id="MobiDB-lite"/>
    </source>
</evidence>